<accession>W9XR38</accession>
<feature type="compositionally biased region" description="Low complexity" evidence="7">
    <location>
        <begin position="81"/>
        <end position="108"/>
    </location>
</feature>
<dbReference type="eggNOG" id="ENOG502QYWX">
    <property type="taxonomic scope" value="Eukaryota"/>
</dbReference>
<evidence type="ECO:0000256" key="7">
    <source>
        <dbReference type="SAM" id="MobiDB-lite"/>
    </source>
</evidence>
<evidence type="ECO:0000256" key="3">
    <source>
        <dbReference type="ARBA" id="ARBA00023015"/>
    </source>
</evidence>
<dbReference type="PROSITE" id="PS50048">
    <property type="entry name" value="ZN2_CY6_FUNGAL_2"/>
    <property type="match status" value="1"/>
</dbReference>
<dbReference type="Gene3D" id="4.10.240.10">
    <property type="entry name" value="Zn(2)-C6 fungal-type DNA-binding domain"/>
    <property type="match status" value="1"/>
</dbReference>
<feature type="compositionally biased region" description="Polar residues" evidence="7">
    <location>
        <begin position="653"/>
        <end position="666"/>
    </location>
</feature>
<dbReference type="GO" id="GO:0005634">
    <property type="term" value="C:nucleus"/>
    <property type="evidence" value="ECO:0007669"/>
    <property type="project" value="UniProtKB-SubCell"/>
</dbReference>
<dbReference type="SMART" id="SM00906">
    <property type="entry name" value="Fungal_trans"/>
    <property type="match status" value="1"/>
</dbReference>
<dbReference type="GO" id="GO:0006351">
    <property type="term" value="P:DNA-templated transcription"/>
    <property type="evidence" value="ECO:0007669"/>
    <property type="project" value="InterPro"/>
</dbReference>
<feature type="domain" description="Zn(2)-C6 fungal-type" evidence="8">
    <location>
        <begin position="13"/>
        <end position="42"/>
    </location>
</feature>
<keyword evidence="3" id="KW-0805">Transcription regulation</keyword>
<keyword evidence="2" id="KW-0479">Metal-binding</keyword>
<evidence type="ECO:0000256" key="5">
    <source>
        <dbReference type="ARBA" id="ARBA00023163"/>
    </source>
</evidence>
<dbReference type="CDD" id="cd12148">
    <property type="entry name" value="fungal_TF_MHR"/>
    <property type="match status" value="1"/>
</dbReference>
<dbReference type="SMART" id="SM00066">
    <property type="entry name" value="GAL4"/>
    <property type="match status" value="1"/>
</dbReference>
<dbReference type="PANTHER" id="PTHR31001">
    <property type="entry name" value="UNCHARACTERIZED TRANSCRIPTIONAL REGULATORY PROTEIN"/>
    <property type="match status" value="1"/>
</dbReference>
<dbReference type="InterPro" id="IPR007219">
    <property type="entry name" value="XnlR_reg_dom"/>
</dbReference>
<evidence type="ECO:0000313" key="10">
    <source>
        <dbReference type="Proteomes" id="UP000019478"/>
    </source>
</evidence>
<dbReference type="SUPFAM" id="SSF57701">
    <property type="entry name" value="Zn2/Cys6 DNA-binding domain"/>
    <property type="match status" value="1"/>
</dbReference>
<comment type="caution">
    <text evidence="9">The sequence shown here is derived from an EMBL/GenBank/DDBJ whole genome shotgun (WGS) entry which is preliminary data.</text>
</comment>
<sequence length="752" mass="84410">MSAGGDRPPKAFSCTRCFERKVKCDKQSPCSNCLKANGECVFRVPPAPRRRKKRSAEETLVARLKKCEELLHSMGVDVDGSTTPTITPAATTTDPPDSASQPSAESSSSLRQYFSTSCSKTGQLIVDHGKSRFIDNNLWTSVSTEVLPKEAIAEYSEDEDEAGSPVEETSGFLLGYTPSSTSIQQLHPPPDQIVSLWQIFLDNMNPMTKFIHQPTFQETLLQATTHLDALPRGLEALLFSIYNAAVFTMEDNECEIKFGESRKTLLTRYRHATRKALARARFMGTSDIRVLQAFVLYLLSMREVYDSRTTWTLAGVASRVAQGLGLHRDGTNLGVSPFETEMRRRLWWQIAVLDFRSAELSGSGRFGDFGLSDTQPPSNVNDSDIYPAMTSPPVPHTRPTEMIACLLRCEFGQFWKEKMSKKTNIAFENLRLASPWSTSLEERDASINELEQRLEEKFLRYCDPSIPVQFMAIIIGRAAVNSMRLMAHHPRKYRNQEEVPASERDYMFKLSISLLEADNLAHASKGLRGFMWHTNVFFVWQALVYLLDELRTHTLGPEVDRAWRQVDEVFHHHPNYVTDHRKPLHVAVGSLCLKAYSARERALRESTHGLQPNALAVPDYIQTLREQRQNALLAPLQPPSQALAHPDRPTPSAGPTESDNNSNNDTLYPMALAASTASNPQSQSQSESQSHQAATARPQLPLPQFQPAQLPSPPDNLMFASDPTLAQDLAMADMPLDWAQWDYMMQDFEETG</sequence>
<protein>
    <recommendedName>
        <fullName evidence="8">Zn(2)-C6 fungal-type domain-containing protein</fullName>
    </recommendedName>
</protein>
<feature type="region of interest" description="Disordered" evidence="7">
    <location>
        <begin position="639"/>
        <end position="696"/>
    </location>
</feature>
<evidence type="ECO:0000256" key="2">
    <source>
        <dbReference type="ARBA" id="ARBA00022723"/>
    </source>
</evidence>
<dbReference type="Pfam" id="PF00172">
    <property type="entry name" value="Zn_clus"/>
    <property type="match status" value="1"/>
</dbReference>
<dbReference type="Proteomes" id="UP000019478">
    <property type="component" value="Unassembled WGS sequence"/>
</dbReference>
<reference evidence="9 10" key="1">
    <citation type="submission" date="2013-03" db="EMBL/GenBank/DDBJ databases">
        <title>The Genome Sequence of Capronia epimyces CBS 606.96.</title>
        <authorList>
            <consortium name="The Broad Institute Genomics Platform"/>
            <person name="Cuomo C."/>
            <person name="de Hoog S."/>
            <person name="Gorbushina A."/>
            <person name="Walker B."/>
            <person name="Young S.K."/>
            <person name="Zeng Q."/>
            <person name="Gargeya S."/>
            <person name="Fitzgerald M."/>
            <person name="Haas B."/>
            <person name="Abouelleil A."/>
            <person name="Allen A.W."/>
            <person name="Alvarado L."/>
            <person name="Arachchi H.M."/>
            <person name="Berlin A.M."/>
            <person name="Chapman S.B."/>
            <person name="Gainer-Dewar J."/>
            <person name="Goldberg J."/>
            <person name="Griggs A."/>
            <person name="Gujja S."/>
            <person name="Hansen M."/>
            <person name="Howarth C."/>
            <person name="Imamovic A."/>
            <person name="Ireland A."/>
            <person name="Larimer J."/>
            <person name="McCowan C."/>
            <person name="Murphy C."/>
            <person name="Pearson M."/>
            <person name="Poon T.W."/>
            <person name="Priest M."/>
            <person name="Roberts A."/>
            <person name="Saif S."/>
            <person name="Shea T."/>
            <person name="Sisk P."/>
            <person name="Sykes S."/>
            <person name="Wortman J."/>
            <person name="Nusbaum C."/>
            <person name="Birren B."/>
        </authorList>
    </citation>
    <scope>NUCLEOTIDE SEQUENCE [LARGE SCALE GENOMIC DNA]</scope>
    <source>
        <strain evidence="9 10">CBS 606.96</strain>
    </source>
</reference>
<dbReference type="InterPro" id="IPR050613">
    <property type="entry name" value="Sec_Metabolite_Reg"/>
</dbReference>
<dbReference type="OrthoDB" id="2269373at2759"/>
<keyword evidence="4" id="KW-0238">DNA-binding</keyword>
<comment type="subcellular location">
    <subcellularLocation>
        <location evidence="1">Nucleus</location>
    </subcellularLocation>
</comment>
<dbReference type="AlphaFoldDB" id="W9XR38"/>
<dbReference type="GO" id="GO:0008270">
    <property type="term" value="F:zinc ion binding"/>
    <property type="evidence" value="ECO:0007669"/>
    <property type="project" value="InterPro"/>
</dbReference>
<dbReference type="CDD" id="cd00067">
    <property type="entry name" value="GAL4"/>
    <property type="match status" value="1"/>
</dbReference>
<dbReference type="PANTHER" id="PTHR31001:SF85">
    <property type="entry name" value="ZN(II)2CYS6 TRANSCRIPTION FACTOR (EUROFUNG)"/>
    <property type="match status" value="1"/>
</dbReference>
<keyword evidence="6" id="KW-0539">Nucleus</keyword>
<dbReference type="GeneID" id="19170621"/>
<dbReference type="GO" id="GO:0000981">
    <property type="term" value="F:DNA-binding transcription factor activity, RNA polymerase II-specific"/>
    <property type="evidence" value="ECO:0007669"/>
    <property type="project" value="InterPro"/>
</dbReference>
<dbReference type="STRING" id="1182542.W9XR38"/>
<gene>
    <name evidence="9" type="ORF">A1O3_06512</name>
</gene>
<dbReference type="EMBL" id="AMGY01000005">
    <property type="protein sequence ID" value="EXJ82698.1"/>
    <property type="molecule type" value="Genomic_DNA"/>
</dbReference>
<evidence type="ECO:0000256" key="1">
    <source>
        <dbReference type="ARBA" id="ARBA00004123"/>
    </source>
</evidence>
<keyword evidence="5" id="KW-0804">Transcription</keyword>
<evidence type="ECO:0000256" key="4">
    <source>
        <dbReference type="ARBA" id="ARBA00023125"/>
    </source>
</evidence>
<evidence type="ECO:0000259" key="8">
    <source>
        <dbReference type="PROSITE" id="PS50048"/>
    </source>
</evidence>
<feature type="region of interest" description="Disordered" evidence="7">
    <location>
        <begin position="76"/>
        <end position="108"/>
    </location>
</feature>
<dbReference type="GO" id="GO:0003677">
    <property type="term" value="F:DNA binding"/>
    <property type="evidence" value="ECO:0007669"/>
    <property type="project" value="UniProtKB-KW"/>
</dbReference>
<dbReference type="Pfam" id="PF04082">
    <property type="entry name" value="Fungal_trans"/>
    <property type="match status" value="1"/>
</dbReference>
<proteinExistence type="predicted"/>
<keyword evidence="10" id="KW-1185">Reference proteome</keyword>
<dbReference type="RefSeq" id="XP_007734821.1">
    <property type="nucleotide sequence ID" value="XM_007736631.1"/>
</dbReference>
<dbReference type="InterPro" id="IPR001138">
    <property type="entry name" value="Zn2Cys6_DnaBD"/>
</dbReference>
<dbReference type="InterPro" id="IPR036864">
    <property type="entry name" value="Zn2-C6_fun-type_DNA-bd_sf"/>
</dbReference>
<feature type="compositionally biased region" description="Low complexity" evidence="7">
    <location>
        <begin position="681"/>
        <end position="696"/>
    </location>
</feature>
<organism evidence="9 10">
    <name type="scientific">Capronia epimyces CBS 606.96</name>
    <dbReference type="NCBI Taxonomy" id="1182542"/>
    <lineage>
        <taxon>Eukaryota</taxon>
        <taxon>Fungi</taxon>
        <taxon>Dikarya</taxon>
        <taxon>Ascomycota</taxon>
        <taxon>Pezizomycotina</taxon>
        <taxon>Eurotiomycetes</taxon>
        <taxon>Chaetothyriomycetidae</taxon>
        <taxon>Chaetothyriales</taxon>
        <taxon>Herpotrichiellaceae</taxon>
        <taxon>Capronia</taxon>
    </lineage>
</organism>
<evidence type="ECO:0000313" key="9">
    <source>
        <dbReference type="EMBL" id="EXJ82698.1"/>
    </source>
</evidence>
<dbReference type="HOGENOM" id="CLU_004083_5_3_1"/>
<name>W9XR38_9EURO</name>
<evidence type="ECO:0000256" key="6">
    <source>
        <dbReference type="ARBA" id="ARBA00023242"/>
    </source>
</evidence>